<evidence type="ECO:0000256" key="2">
    <source>
        <dbReference type="ARBA" id="ARBA00023125"/>
    </source>
</evidence>
<evidence type="ECO:0000256" key="5">
    <source>
        <dbReference type="SAM" id="Phobius"/>
    </source>
</evidence>
<feature type="domain" description="HTH arsR-type" evidence="6">
    <location>
        <begin position="31"/>
        <end position="114"/>
    </location>
</feature>
<protein>
    <submittedName>
        <fullName evidence="7">Transcriptional regulator containing HTH domain,ArsR family</fullName>
    </submittedName>
</protein>
<dbReference type="GO" id="GO:0003700">
    <property type="term" value="F:DNA-binding transcription factor activity"/>
    <property type="evidence" value="ECO:0007669"/>
    <property type="project" value="InterPro"/>
</dbReference>
<evidence type="ECO:0000256" key="3">
    <source>
        <dbReference type="ARBA" id="ARBA00023163"/>
    </source>
</evidence>
<name>A0A897NQF2_9EURY</name>
<dbReference type="PANTHER" id="PTHR43132">
    <property type="entry name" value="ARSENICAL RESISTANCE OPERON REPRESSOR ARSR-RELATED"/>
    <property type="match status" value="1"/>
</dbReference>
<reference evidence="7 8" key="1">
    <citation type="submission" date="2020-11" db="EMBL/GenBank/DDBJ databases">
        <title>Carbohydrate-dependent, anaerobic sulfur respiration: A novel catabolism in halophilic archaea.</title>
        <authorList>
            <person name="Sorokin D.Y."/>
            <person name="Messina E."/>
            <person name="Smedile F."/>
            <person name="La Cono V."/>
            <person name="Hallsworth J.E."/>
            <person name="Yakimov M.M."/>
        </authorList>
    </citation>
    <scope>NUCLEOTIDE SEQUENCE [LARGE SCALE GENOMIC DNA]</scope>
    <source>
        <strain evidence="7 8">HSR-Est</strain>
    </source>
</reference>
<accession>A0A897NQF2</accession>
<dbReference type="Gene3D" id="1.10.10.10">
    <property type="entry name" value="Winged helix-like DNA-binding domain superfamily/Winged helix DNA-binding domain"/>
    <property type="match status" value="1"/>
</dbReference>
<keyword evidence="2" id="KW-0238">DNA-binding</keyword>
<dbReference type="InterPro" id="IPR036388">
    <property type="entry name" value="WH-like_DNA-bd_sf"/>
</dbReference>
<dbReference type="SMART" id="SM00418">
    <property type="entry name" value="HTH_ARSR"/>
    <property type="match status" value="1"/>
</dbReference>
<dbReference type="SUPFAM" id="SSF46785">
    <property type="entry name" value="Winged helix' DNA-binding domain"/>
    <property type="match status" value="1"/>
</dbReference>
<proteinExistence type="predicted"/>
<gene>
    <name evidence="7" type="primary">arsR7</name>
    <name evidence="7" type="ORF">HSEST_1483</name>
</gene>
<keyword evidence="1" id="KW-0805">Transcription regulation</keyword>
<dbReference type="EMBL" id="CP064791">
    <property type="protein sequence ID" value="QSG15012.1"/>
    <property type="molecule type" value="Genomic_DNA"/>
</dbReference>
<keyword evidence="3" id="KW-0804">Transcription</keyword>
<dbReference type="InterPro" id="IPR051011">
    <property type="entry name" value="Metal_resp_trans_reg"/>
</dbReference>
<keyword evidence="8" id="KW-1185">Reference proteome</keyword>
<evidence type="ECO:0000259" key="6">
    <source>
        <dbReference type="SMART" id="SM00418"/>
    </source>
</evidence>
<keyword evidence="5" id="KW-0812">Transmembrane</keyword>
<evidence type="ECO:0000256" key="1">
    <source>
        <dbReference type="ARBA" id="ARBA00023015"/>
    </source>
</evidence>
<keyword evidence="5" id="KW-1133">Transmembrane helix</keyword>
<evidence type="ECO:0000313" key="7">
    <source>
        <dbReference type="EMBL" id="QSG15012.1"/>
    </source>
</evidence>
<dbReference type="InterPro" id="IPR001845">
    <property type="entry name" value="HTH_ArsR_DNA-bd_dom"/>
</dbReference>
<dbReference type="Pfam" id="PF12840">
    <property type="entry name" value="HTH_20"/>
    <property type="match status" value="1"/>
</dbReference>
<feature type="transmembrane region" description="Helical" evidence="5">
    <location>
        <begin position="124"/>
        <end position="142"/>
    </location>
</feature>
<dbReference type="Proteomes" id="UP000663292">
    <property type="component" value="Chromosome"/>
</dbReference>
<feature type="region of interest" description="Disordered" evidence="4">
    <location>
        <begin position="1"/>
        <end position="24"/>
    </location>
</feature>
<dbReference type="InterPro" id="IPR011991">
    <property type="entry name" value="ArsR-like_HTH"/>
</dbReference>
<keyword evidence="5" id="KW-0472">Membrane</keyword>
<dbReference type="RefSeq" id="WP_229120275.1">
    <property type="nucleotide sequence ID" value="NZ_CP064791.1"/>
</dbReference>
<dbReference type="GO" id="GO:0003677">
    <property type="term" value="F:DNA binding"/>
    <property type="evidence" value="ECO:0007669"/>
    <property type="project" value="UniProtKB-KW"/>
</dbReference>
<evidence type="ECO:0000313" key="8">
    <source>
        <dbReference type="Proteomes" id="UP000663292"/>
    </source>
</evidence>
<feature type="compositionally biased region" description="Acidic residues" evidence="4">
    <location>
        <begin position="15"/>
        <end position="24"/>
    </location>
</feature>
<dbReference type="PANTHER" id="PTHR43132:SF2">
    <property type="entry name" value="ARSENICAL RESISTANCE OPERON REPRESSOR ARSR-RELATED"/>
    <property type="match status" value="1"/>
</dbReference>
<dbReference type="AlphaFoldDB" id="A0A897NQF2"/>
<dbReference type="CDD" id="cd00090">
    <property type="entry name" value="HTH_ARSR"/>
    <property type="match status" value="1"/>
</dbReference>
<evidence type="ECO:0000256" key="4">
    <source>
        <dbReference type="SAM" id="MobiDB-lite"/>
    </source>
</evidence>
<dbReference type="InterPro" id="IPR036390">
    <property type="entry name" value="WH_DNA-bd_sf"/>
</dbReference>
<organism evidence="7 8">
    <name type="scientific">Halapricum desulfuricans</name>
    <dbReference type="NCBI Taxonomy" id="2841257"/>
    <lineage>
        <taxon>Archaea</taxon>
        <taxon>Methanobacteriati</taxon>
        <taxon>Methanobacteriota</taxon>
        <taxon>Stenosarchaea group</taxon>
        <taxon>Halobacteria</taxon>
        <taxon>Halobacteriales</taxon>
        <taxon>Haloarculaceae</taxon>
        <taxon>Halapricum</taxon>
    </lineage>
</organism>
<dbReference type="GeneID" id="68858122"/>
<sequence length="201" mass="21562">MSIQRLLPSRVDPTPPDDPDVFALDEDDASDALDALSAGTARQILSQLYERPHSPTELREAVGTSLQNVHYHLDSLESAGLIRQVGTRHSEKGNEMAVYGPASEAVVFVAGESESRIKRAFSRILGAAALLAGGSLAFGAAVERWLAPEPESPEPSGPGIMSESPRTTTEVINAIDPTLAFFLGGLFTLVLVVGWWILRSR</sequence>
<feature type="transmembrane region" description="Helical" evidence="5">
    <location>
        <begin position="179"/>
        <end position="198"/>
    </location>
</feature>